<evidence type="ECO:0000313" key="2">
    <source>
        <dbReference type="EMBL" id="KAF1987744.1"/>
    </source>
</evidence>
<evidence type="ECO:0000259" key="1">
    <source>
        <dbReference type="Pfam" id="PF06985"/>
    </source>
</evidence>
<reference evidence="2" key="1">
    <citation type="journal article" date="2020" name="Stud. Mycol.">
        <title>101 Dothideomycetes genomes: a test case for predicting lifestyles and emergence of pathogens.</title>
        <authorList>
            <person name="Haridas S."/>
            <person name="Albert R."/>
            <person name="Binder M."/>
            <person name="Bloem J."/>
            <person name="Labutti K."/>
            <person name="Salamov A."/>
            <person name="Andreopoulos B."/>
            <person name="Baker S."/>
            <person name="Barry K."/>
            <person name="Bills G."/>
            <person name="Bluhm B."/>
            <person name="Cannon C."/>
            <person name="Castanera R."/>
            <person name="Culley D."/>
            <person name="Daum C."/>
            <person name="Ezra D."/>
            <person name="Gonzalez J."/>
            <person name="Henrissat B."/>
            <person name="Kuo A."/>
            <person name="Liang C."/>
            <person name="Lipzen A."/>
            <person name="Lutzoni F."/>
            <person name="Magnuson J."/>
            <person name="Mondo S."/>
            <person name="Nolan M."/>
            <person name="Ohm R."/>
            <person name="Pangilinan J."/>
            <person name="Park H.-J."/>
            <person name="Ramirez L."/>
            <person name="Alfaro M."/>
            <person name="Sun H."/>
            <person name="Tritt A."/>
            <person name="Yoshinaga Y."/>
            <person name="Zwiers L.-H."/>
            <person name="Turgeon B."/>
            <person name="Goodwin S."/>
            <person name="Spatafora J."/>
            <person name="Crous P."/>
            <person name="Grigoriev I."/>
        </authorList>
    </citation>
    <scope>NUCLEOTIDE SEQUENCE</scope>
    <source>
        <strain evidence="2">CBS 113979</strain>
    </source>
</reference>
<dbReference type="PANTHER" id="PTHR24148">
    <property type="entry name" value="ANKYRIN REPEAT DOMAIN-CONTAINING PROTEIN 39 HOMOLOG-RELATED"/>
    <property type="match status" value="1"/>
</dbReference>
<keyword evidence="3" id="KW-1185">Reference proteome</keyword>
<dbReference type="EMBL" id="ML977151">
    <property type="protein sequence ID" value="KAF1987744.1"/>
    <property type="molecule type" value="Genomic_DNA"/>
</dbReference>
<dbReference type="OrthoDB" id="194358at2759"/>
<organism evidence="2 3">
    <name type="scientific">Aulographum hederae CBS 113979</name>
    <dbReference type="NCBI Taxonomy" id="1176131"/>
    <lineage>
        <taxon>Eukaryota</taxon>
        <taxon>Fungi</taxon>
        <taxon>Dikarya</taxon>
        <taxon>Ascomycota</taxon>
        <taxon>Pezizomycotina</taxon>
        <taxon>Dothideomycetes</taxon>
        <taxon>Pleosporomycetidae</taxon>
        <taxon>Aulographales</taxon>
        <taxon>Aulographaceae</taxon>
    </lineage>
</organism>
<gene>
    <name evidence="2" type="ORF">K402DRAFT_411990</name>
</gene>
<accession>A0A6G1H3U8</accession>
<name>A0A6G1H3U8_9PEZI</name>
<dbReference type="InterPro" id="IPR010730">
    <property type="entry name" value="HET"/>
</dbReference>
<protein>
    <submittedName>
        <fullName evidence="2">HET-domain-containing protein</fullName>
    </submittedName>
</protein>
<dbReference type="InterPro" id="IPR052895">
    <property type="entry name" value="HetReg/Transcr_Mod"/>
</dbReference>
<proteinExistence type="predicted"/>
<dbReference type="PANTHER" id="PTHR24148:SF78">
    <property type="entry name" value="HETEROKARYON INCOMPATIBILITY DOMAIN-CONTAINING PROTEIN"/>
    <property type="match status" value="1"/>
</dbReference>
<dbReference type="Pfam" id="PF06985">
    <property type="entry name" value="HET"/>
    <property type="match status" value="1"/>
</dbReference>
<feature type="domain" description="Heterokaryon incompatibility" evidence="1">
    <location>
        <begin position="50"/>
        <end position="195"/>
    </location>
</feature>
<evidence type="ECO:0000313" key="3">
    <source>
        <dbReference type="Proteomes" id="UP000800041"/>
    </source>
</evidence>
<dbReference type="AlphaFoldDB" id="A0A6G1H3U8"/>
<dbReference type="Proteomes" id="UP000800041">
    <property type="component" value="Unassembled WGS sequence"/>
</dbReference>
<sequence length="320" mass="37096">MAQYLYTYKPLDLAVRSIRLLRLVHGSYHEDIQTEIFEAWLDELDCLMPYEALSYVWGSTSEGNMVPINIDGSVKRVTGNLREALRHLRDKHCDRILWVDAICIDQENDLEKGHQVKHMGRIYKQAERVVAWLGTSTKETDEAISEMNELVEQFWPFKYGQEDQGKEKSHVLDHQVGLIQLLCSPWFERVWILQEVANARVADMVCGNKSISGWKLALVTSHLLGYQVPTHCQAVLDILPGNARKHSWWSKKPDLYTLLKKFRHSSATDPRDKIFALLGLASDASQSEFLQADYTRDFTYVASRTTFFLLSWRFIYKRIP</sequence>